<dbReference type="RefSeq" id="WP_176952228.1">
    <property type="nucleotide sequence ID" value="NZ_JABXYK010000024.1"/>
</dbReference>
<keyword evidence="4" id="KW-0804">Transcription</keyword>
<keyword evidence="3 5" id="KW-0238">DNA-binding</keyword>
<dbReference type="InterPro" id="IPR009057">
    <property type="entry name" value="Homeodomain-like_sf"/>
</dbReference>
<feature type="domain" description="HTH tetR-type" evidence="6">
    <location>
        <begin position="20"/>
        <end position="80"/>
    </location>
</feature>
<dbReference type="PANTHER" id="PTHR30055">
    <property type="entry name" value="HTH-TYPE TRANSCRIPTIONAL REGULATOR RUTR"/>
    <property type="match status" value="1"/>
</dbReference>
<evidence type="ECO:0000313" key="8">
    <source>
        <dbReference type="Proteomes" id="UP000659172"/>
    </source>
</evidence>
<dbReference type="SUPFAM" id="SSF48498">
    <property type="entry name" value="Tetracyclin repressor-like, C-terminal domain"/>
    <property type="match status" value="1"/>
</dbReference>
<organism evidence="7 8">
    <name type="scientific">Mycoplana rhizolycopersici</name>
    <dbReference type="NCBI Taxonomy" id="2746702"/>
    <lineage>
        <taxon>Bacteria</taxon>
        <taxon>Pseudomonadati</taxon>
        <taxon>Pseudomonadota</taxon>
        <taxon>Alphaproteobacteria</taxon>
        <taxon>Hyphomicrobiales</taxon>
        <taxon>Rhizobiaceae</taxon>
        <taxon>Mycoplana</taxon>
    </lineage>
</organism>
<dbReference type="Pfam" id="PF00440">
    <property type="entry name" value="TetR_N"/>
    <property type="match status" value="1"/>
</dbReference>
<reference evidence="7 8" key="1">
    <citation type="submission" date="2020-06" db="EMBL/GenBank/DDBJ databases">
        <title>Rhizobium sp.nov. isolated from the tomato plant.</title>
        <authorList>
            <person name="Thin K.K."/>
            <person name="Zhang X."/>
            <person name="He S."/>
        </authorList>
    </citation>
    <scope>NUCLEOTIDE SEQUENCE [LARGE SCALE GENOMIC DNA]</scope>
    <source>
        <strain evidence="7 8">DBTS2</strain>
    </source>
</reference>
<dbReference type="Gene3D" id="1.10.357.10">
    <property type="entry name" value="Tetracycline Repressor, domain 2"/>
    <property type="match status" value="1"/>
</dbReference>
<evidence type="ECO:0000256" key="5">
    <source>
        <dbReference type="PROSITE-ProRule" id="PRU00335"/>
    </source>
</evidence>
<dbReference type="InterPro" id="IPR001647">
    <property type="entry name" value="HTH_TetR"/>
</dbReference>
<dbReference type="InterPro" id="IPR036271">
    <property type="entry name" value="Tet_transcr_reg_TetR-rel_C_sf"/>
</dbReference>
<dbReference type="EMBL" id="JABXYK010000024">
    <property type="protein sequence ID" value="NVP58327.1"/>
    <property type="molecule type" value="Genomic_DNA"/>
</dbReference>
<evidence type="ECO:0000256" key="2">
    <source>
        <dbReference type="ARBA" id="ARBA00023015"/>
    </source>
</evidence>
<keyword evidence="1" id="KW-0678">Repressor</keyword>
<evidence type="ECO:0000259" key="6">
    <source>
        <dbReference type="PROSITE" id="PS50977"/>
    </source>
</evidence>
<feature type="DNA-binding region" description="H-T-H motif" evidence="5">
    <location>
        <begin position="43"/>
        <end position="62"/>
    </location>
</feature>
<dbReference type="SUPFAM" id="SSF46689">
    <property type="entry name" value="Homeodomain-like"/>
    <property type="match status" value="1"/>
</dbReference>
<evidence type="ECO:0000256" key="4">
    <source>
        <dbReference type="ARBA" id="ARBA00023163"/>
    </source>
</evidence>
<dbReference type="Pfam" id="PF13977">
    <property type="entry name" value="TetR_C_6"/>
    <property type="match status" value="1"/>
</dbReference>
<keyword evidence="8" id="KW-1185">Reference proteome</keyword>
<proteinExistence type="predicted"/>
<dbReference type="PRINTS" id="PR00455">
    <property type="entry name" value="HTHTETR"/>
</dbReference>
<dbReference type="Proteomes" id="UP000659172">
    <property type="component" value="Unassembled WGS sequence"/>
</dbReference>
<gene>
    <name evidence="7" type="ORF">HV823_24120</name>
</gene>
<comment type="caution">
    <text evidence="7">The sequence shown here is derived from an EMBL/GenBank/DDBJ whole genome shotgun (WGS) entry which is preliminary data.</text>
</comment>
<evidence type="ECO:0000256" key="1">
    <source>
        <dbReference type="ARBA" id="ARBA00022491"/>
    </source>
</evidence>
<accession>A0ABX2QKR5</accession>
<evidence type="ECO:0000256" key="3">
    <source>
        <dbReference type="ARBA" id="ARBA00023125"/>
    </source>
</evidence>
<dbReference type="InterPro" id="IPR039538">
    <property type="entry name" value="BetI_C"/>
</dbReference>
<evidence type="ECO:0000313" key="7">
    <source>
        <dbReference type="EMBL" id="NVP58327.1"/>
    </source>
</evidence>
<keyword evidence="2" id="KW-0805">Transcription regulation</keyword>
<protein>
    <submittedName>
        <fullName evidence="7">TetR/AcrR family transcriptional regulator</fullName>
    </submittedName>
</protein>
<dbReference type="PROSITE" id="PS50977">
    <property type="entry name" value="HTH_TETR_2"/>
    <property type="match status" value="1"/>
</dbReference>
<dbReference type="PROSITE" id="PS01081">
    <property type="entry name" value="HTH_TETR_1"/>
    <property type="match status" value="1"/>
</dbReference>
<sequence length="201" mass="22295">MSKDKIQSQRGRPVNELARQERMNQILEGARRCFVEFGFHASSTAQISASAGVSVANLYQYFPTKEALIVALIEIDLKRHADLIARFWKTDLGSASIKEALRDILLTKEGHDIAVLRAEIASDGARNPEVARMLRNSEAGLMDLMHRGIRAAQKDGRVSPDLDAEAIAARVSLVFEGIMRLYVFSPSDGLNLTLPPNFIQF</sequence>
<dbReference type="InterPro" id="IPR023772">
    <property type="entry name" value="DNA-bd_HTH_TetR-type_CS"/>
</dbReference>
<name>A0ABX2QKR5_9HYPH</name>
<dbReference type="PANTHER" id="PTHR30055:SF223">
    <property type="entry name" value="HTH-TYPE TRANSCRIPTIONAL REGULATOR UIDR"/>
    <property type="match status" value="1"/>
</dbReference>
<dbReference type="InterPro" id="IPR050109">
    <property type="entry name" value="HTH-type_TetR-like_transc_reg"/>
</dbReference>